<dbReference type="AlphaFoldDB" id="A0A835RDK4"/>
<sequence length="108" mass="12058">MQYNVYSTLPNRNPYCSSKLCVALSWVPPLVGWIKINCDAVVGDDIAGIGFIIRDHWGRPLLMVGKSFFSRSCEAMEVQAILETLDAVRYTFSELHAMEVQTDSVSAL</sequence>
<dbReference type="EMBL" id="JADCNM010000004">
    <property type="protein sequence ID" value="KAG0486045.1"/>
    <property type="molecule type" value="Genomic_DNA"/>
</dbReference>
<dbReference type="Gene3D" id="3.30.420.10">
    <property type="entry name" value="Ribonuclease H-like superfamily/Ribonuclease H"/>
    <property type="match status" value="1"/>
</dbReference>
<comment type="caution">
    <text evidence="1">The sequence shown here is derived from an EMBL/GenBank/DDBJ whole genome shotgun (WGS) entry which is preliminary data.</text>
</comment>
<evidence type="ECO:0000313" key="1">
    <source>
        <dbReference type="EMBL" id="KAG0486045.1"/>
    </source>
</evidence>
<evidence type="ECO:0000313" key="2">
    <source>
        <dbReference type="Proteomes" id="UP000639772"/>
    </source>
</evidence>
<dbReference type="Proteomes" id="UP000639772">
    <property type="component" value="Unassembled WGS sequence"/>
</dbReference>
<organism evidence="1 2">
    <name type="scientific">Vanilla planifolia</name>
    <name type="common">Vanilla</name>
    <dbReference type="NCBI Taxonomy" id="51239"/>
    <lineage>
        <taxon>Eukaryota</taxon>
        <taxon>Viridiplantae</taxon>
        <taxon>Streptophyta</taxon>
        <taxon>Embryophyta</taxon>
        <taxon>Tracheophyta</taxon>
        <taxon>Spermatophyta</taxon>
        <taxon>Magnoliopsida</taxon>
        <taxon>Liliopsida</taxon>
        <taxon>Asparagales</taxon>
        <taxon>Orchidaceae</taxon>
        <taxon>Vanilloideae</taxon>
        <taxon>Vanilleae</taxon>
        <taxon>Vanilla</taxon>
    </lineage>
</organism>
<accession>A0A835RDK4</accession>
<proteinExistence type="predicted"/>
<dbReference type="GO" id="GO:0003676">
    <property type="term" value="F:nucleic acid binding"/>
    <property type="evidence" value="ECO:0007669"/>
    <property type="project" value="InterPro"/>
</dbReference>
<evidence type="ECO:0008006" key="3">
    <source>
        <dbReference type="Google" id="ProtNLM"/>
    </source>
</evidence>
<gene>
    <name evidence="1" type="ORF">HPP92_008140</name>
</gene>
<dbReference type="InterPro" id="IPR036397">
    <property type="entry name" value="RNaseH_sf"/>
</dbReference>
<name>A0A835RDK4_VANPL</name>
<dbReference type="OrthoDB" id="1002684at2759"/>
<reference evidence="1 2" key="1">
    <citation type="journal article" date="2020" name="Nat. Food">
        <title>A phased Vanilla planifolia genome enables genetic improvement of flavour and production.</title>
        <authorList>
            <person name="Hasing T."/>
            <person name="Tang H."/>
            <person name="Brym M."/>
            <person name="Khazi F."/>
            <person name="Huang T."/>
            <person name="Chambers A.H."/>
        </authorList>
    </citation>
    <scope>NUCLEOTIDE SEQUENCE [LARGE SCALE GENOMIC DNA]</scope>
    <source>
        <tissue evidence="1">Leaf</tissue>
    </source>
</reference>
<protein>
    <recommendedName>
        <fullName evidence="3">RNase H type-1 domain-containing protein</fullName>
    </recommendedName>
</protein>